<evidence type="ECO:0000313" key="5">
    <source>
        <dbReference type="Proteomes" id="UP000659654"/>
    </source>
</evidence>
<organism evidence="4 6">
    <name type="scientific">Bursaphelenchus xylophilus</name>
    <name type="common">Pinewood nematode worm</name>
    <name type="synonym">Aphelenchoides xylophilus</name>
    <dbReference type="NCBI Taxonomy" id="6326"/>
    <lineage>
        <taxon>Eukaryota</taxon>
        <taxon>Metazoa</taxon>
        <taxon>Ecdysozoa</taxon>
        <taxon>Nematoda</taxon>
        <taxon>Chromadorea</taxon>
        <taxon>Rhabditida</taxon>
        <taxon>Tylenchina</taxon>
        <taxon>Tylenchomorpha</taxon>
        <taxon>Aphelenchoidea</taxon>
        <taxon>Aphelenchoididae</taxon>
        <taxon>Bursaphelenchus</taxon>
    </lineage>
</organism>
<gene>
    <name evidence="2" type="ORF">BXYJ_LOCUS1196</name>
</gene>
<dbReference type="AlphaFoldDB" id="A0A1I7RL26"/>
<sequence>MPSTLGNIKNYRRGNPIDVLEPVNDDQSWDTLSRDAFRNFNSADFPYRFLNYKVGNSAFAPILKVPLEGPSLKLLPPAIQQTLLLTDPNQADKDKEKRSRRPKAKKNEGREIEVEKDPDYKGNLDIDNLVVWLVSDEEKELGTKKRKNKKKKHHKREEVDRDVDIELDSDDGKSGGRRSVLATVSPEESQDRSESNDVDEEEKTSEDDKTEFTNDSSEVSSTQLDAGDGSKIKTFIEQVMNINPSMNTSGGEIIRSEEDIKAEQLIDEFFLRKWDEFQYLKKSLDETSFETVTKRKNKEHLNPDTCQNGRKHMNRKKNRRHN</sequence>
<dbReference type="EMBL" id="CAJFCV020000001">
    <property type="protein sequence ID" value="CAG9083544.1"/>
    <property type="molecule type" value="Genomic_DNA"/>
</dbReference>
<evidence type="ECO:0000313" key="4">
    <source>
        <dbReference type="Proteomes" id="UP000095284"/>
    </source>
</evidence>
<keyword evidence="5" id="KW-1185">Reference proteome</keyword>
<evidence type="ECO:0000313" key="2">
    <source>
        <dbReference type="EMBL" id="CAD5208960.1"/>
    </source>
</evidence>
<feature type="region of interest" description="Disordered" evidence="1">
    <location>
        <begin position="293"/>
        <end position="322"/>
    </location>
</feature>
<feature type="compositionally biased region" description="Basic and acidic residues" evidence="1">
    <location>
        <begin position="105"/>
        <end position="119"/>
    </location>
</feature>
<reference evidence="3" key="2">
    <citation type="submission" date="2020-08" db="EMBL/GenBank/DDBJ databases">
        <authorList>
            <person name="Kikuchi T."/>
        </authorList>
    </citation>
    <scope>NUCLEOTIDE SEQUENCE</scope>
    <source>
        <strain evidence="2">Ka4C1</strain>
    </source>
</reference>
<dbReference type="EMBL" id="CAJFDI010000001">
    <property type="protein sequence ID" value="CAD5208960.1"/>
    <property type="molecule type" value="Genomic_DNA"/>
</dbReference>
<evidence type="ECO:0000256" key="1">
    <source>
        <dbReference type="SAM" id="MobiDB-lite"/>
    </source>
</evidence>
<dbReference type="Proteomes" id="UP000659654">
    <property type="component" value="Unassembled WGS sequence"/>
</dbReference>
<evidence type="ECO:0000313" key="6">
    <source>
        <dbReference type="WBParaSite" id="BXY_0141100.1"/>
    </source>
</evidence>
<protein>
    <submittedName>
        <fullName evidence="2">(pine wood nematode) hypothetical protein</fullName>
    </submittedName>
</protein>
<feature type="compositionally biased region" description="Acidic residues" evidence="1">
    <location>
        <begin position="196"/>
        <end position="205"/>
    </location>
</feature>
<feature type="compositionally biased region" description="Basic residues" evidence="1">
    <location>
        <begin position="144"/>
        <end position="155"/>
    </location>
</feature>
<feature type="region of interest" description="Disordered" evidence="1">
    <location>
        <begin position="83"/>
        <end position="119"/>
    </location>
</feature>
<dbReference type="Proteomes" id="UP000095284">
    <property type="component" value="Unplaced"/>
</dbReference>
<name>A0A1I7RL26_BURXY</name>
<dbReference type="Proteomes" id="UP000582659">
    <property type="component" value="Unassembled WGS sequence"/>
</dbReference>
<feature type="region of interest" description="Disordered" evidence="1">
    <location>
        <begin position="142"/>
        <end position="229"/>
    </location>
</feature>
<dbReference type="OrthoDB" id="10660723at2759"/>
<evidence type="ECO:0000313" key="3">
    <source>
        <dbReference type="EMBL" id="CAG9083544.1"/>
    </source>
</evidence>
<reference evidence="6" key="1">
    <citation type="submission" date="2016-11" db="UniProtKB">
        <authorList>
            <consortium name="WormBaseParasite"/>
        </authorList>
    </citation>
    <scope>IDENTIFICATION</scope>
</reference>
<feature type="compositionally biased region" description="Basic residues" evidence="1">
    <location>
        <begin position="309"/>
        <end position="322"/>
    </location>
</feature>
<proteinExistence type="predicted"/>
<dbReference type="WBParaSite" id="BXY_0141100.1">
    <property type="protein sequence ID" value="BXY_0141100.1"/>
    <property type="gene ID" value="BXY_0141100"/>
</dbReference>
<feature type="compositionally biased region" description="Polar residues" evidence="1">
    <location>
        <begin position="213"/>
        <end position="224"/>
    </location>
</feature>
<feature type="compositionally biased region" description="Basic and acidic residues" evidence="1">
    <location>
        <begin position="156"/>
        <end position="174"/>
    </location>
</feature>
<accession>A0A1I7RL26</accession>